<evidence type="ECO:0000256" key="9">
    <source>
        <dbReference type="ARBA" id="ARBA00022801"/>
    </source>
</evidence>
<evidence type="ECO:0000256" key="1">
    <source>
        <dbReference type="ARBA" id="ARBA00001936"/>
    </source>
</evidence>
<evidence type="ECO:0000259" key="18">
    <source>
        <dbReference type="PROSITE" id="PS51462"/>
    </source>
</evidence>
<evidence type="ECO:0000313" key="19">
    <source>
        <dbReference type="EMBL" id="KAH9377389.1"/>
    </source>
</evidence>
<gene>
    <name evidence="19" type="ORF">HPB48_008603</name>
</gene>
<dbReference type="InterPro" id="IPR020084">
    <property type="entry name" value="NUDIX_hydrolase_CS"/>
</dbReference>
<dbReference type="Pfam" id="PF00293">
    <property type="entry name" value="NUDIX"/>
    <property type="match status" value="1"/>
</dbReference>
<keyword evidence="8" id="KW-0479">Metal-binding</keyword>
<name>A0A9J6GP45_HAELO</name>
<evidence type="ECO:0000256" key="11">
    <source>
        <dbReference type="ARBA" id="ARBA00023211"/>
    </source>
</evidence>
<dbReference type="SMART" id="SM01125">
    <property type="entry name" value="DCP2"/>
    <property type="match status" value="1"/>
</dbReference>
<feature type="region of interest" description="Disordered" evidence="17">
    <location>
        <begin position="288"/>
        <end position="316"/>
    </location>
</feature>
<evidence type="ECO:0000256" key="3">
    <source>
        <dbReference type="ARBA" id="ARBA00004123"/>
    </source>
</evidence>
<organism evidence="19 20">
    <name type="scientific">Haemaphysalis longicornis</name>
    <name type="common">Bush tick</name>
    <dbReference type="NCBI Taxonomy" id="44386"/>
    <lineage>
        <taxon>Eukaryota</taxon>
        <taxon>Metazoa</taxon>
        <taxon>Ecdysozoa</taxon>
        <taxon>Arthropoda</taxon>
        <taxon>Chelicerata</taxon>
        <taxon>Arachnida</taxon>
        <taxon>Acari</taxon>
        <taxon>Parasitiformes</taxon>
        <taxon>Ixodida</taxon>
        <taxon>Ixodoidea</taxon>
        <taxon>Ixodidae</taxon>
        <taxon>Haemaphysalinae</taxon>
        <taxon>Haemaphysalis</taxon>
    </lineage>
</organism>
<comment type="function">
    <text evidence="14">Decapping metalloenzyme that catalyzes the cleavage of the cap structure on mRNAs. Removes the 7-methyl guanine cap structure from mRNA molecules, yielding a 5'-phosphorylated mRNA fragment and 7m-GDP. Necessary for the degradation of mRNAs, both in normal mRNA turnover and in nonsense-mediated mRNA decay. Plays a role in replication-dependent histone mRNA degradation. Has higher activity towards mRNAs that lack a poly(A) tail. Has no activity towards a cap structure lacking an RNA moiety. The presence of a N(6)-methyladenosine methylation at the second transcribed position of mRNAs (N(6),2'-O-dimethyladenosine cap; m6A(m)) provides resistance to DCP2-mediated decapping. Blocks autophagy in nutrient-rich conditions by repressing the expression of ATG-related genes through degradation of their transcripts.</text>
</comment>
<dbReference type="Gene3D" id="3.90.79.10">
    <property type="entry name" value="Nucleoside Triphosphate Pyrophosphohydrolase"/>
    <property type="match status" value="1"/>
</dbReference>
<dbReference type="InterPro" id="IPR015797">
    <property type="entry name" value="NUDIX_hydrolase-like_dom_sf"/>
</dbReference>
<dbReference type="PROSITE" id="PS00893">
    <property type="entry name" value="NUDIX_BOX"/>
    <property type="match status" value="1"/>
</dbReference>
<comment type="subcellular location">
    <subcellularLocation>
        <location evidence="4">Cytoplasm</location>
        <location evidence="4">P-body</location>
    </subcellularLocation>
    <subcellularLocation>
        <location evidence="3">Nucleus</location>
    </subcellularLocation>
</comment>
<dbReference type="GO" id="GO:0030145">
    <property type="term" value="F:manganese ion binding"/>
    <property type="evidence" value="ECO:0007669"/>
    <property type="project" value="InterPro"/>
</dbReference>
<keyword evidence="6" id="KW-0963">Cytoplasm</keyword>
<dbReference type="Pfam" id="PF05026">
    <property type="entry name" value="DCP2"/>
    <property type="match status" value="1"/>
</dbReference>
<dbReference type="VEuPathDB" id="VectorBase:HLOH_048960"/>
<dbReference type="FunFam" id="1.10.10.1050:FF:000001">
    <property type="entry name" value="M7GpppN-mRNA hydrolase isoform 2"/>
    <property type="match status" value="1"/>
</dbReference>
<comment type="similarity">
    <text evidence="5">Belongs to the Nudix hydrolase family. DCP2 subfamily.</text>
</comment>
<evidence type="ECO:0000256" key="2">
    <source>
        <dbReference type="ARBA" id="ARBA00001946"/>
    </source>
</evidence>
<dbReference type="GO" id="GO:0000932">
    <property type="term" value="C:P-body"/>
    <property type="evidence" value="ECO:0007669"/>
    <property type="project" value="UniProtKB-SubCell"/>
</dbReference>
<dbReference type="PANTHER" id="PTHR23114:SF17">
    <property type="entry name" value="M7GPPPN-MRNA HYDROLASE"/>
    <property type="match status" value="1"/>
</dbReference>
<evidence type="ECO:0000256" key="12">
    <source>
        <dbReference type="ARBA" id="ARBA00023242"/>
    </source>
</evidence>
<reference evidence="19 20" key="1">
    <citation type="journal article" date="2020" name="Cell">
        <title>Large-Scale Comparative Analyses of Tick Genomes Elucidate Their Genetic Diversity and Vector Capacities.</title>
        <authorList>
            <consortium name="Tick Genome and Microbiome Consortium (TIGMIC)"/>
            <person name="Jia N."/>
            <person name="Wang J."/>
            <person name="Shi W."/>
            <person name="Du L."/>
            <person name="Sun Y."/>
            <person name="Zhan W."/>
            <person name="Jiang J.F."/>
            <person name="Wang Q."/>
            <person name="Zhang B."/>
            <person name="Ji P."/>
            <person name="Bell-Sakyi L."/>
            <person name="Cui X.M."/>
            <person name="Yuan T.T."/>
            <person name="Jiang B.G."/>
            <person name="Yang W.F."/>
            <person name="Lam T.T."/>
            <person name="Chang Q.C."/>
            <person name="Ding S.J."/>
            <person name="Wang X.J."/>
            <person name="Zhu J.G."/>
            <person name="Ruan X.D."/>
            <person name="Zhao L."/>
            <person name="Wei J.T."/>
            <person name="Ye R.Z."/>
            <person name="Que T.C."/>
            <person name="Du C.H."/>
            <person name="Zhou Y.H."/>
            <person name="Cheng J.X."/>
            <person name="Dai P.F."/>
            <person name="Guo W.B."/>
            <person name="Han X.H."/>
            <person name="Huang E.J."/>
            <person name="Li L.F."/>
            <person name="Wei W."/>
            <person name="Gao Y.C."/>
            <person name="Liu J.Z."/>
            <person name="Shao H.Z."/>
            <person name="Wang X."/>
            <person name="Wang C.C."/>
            <person name="Yang T.C."/>
            <person name="Huo Q.B."/>
            <person name="Li W."/>
            <person name="Chen H.Y."/>
            <person name="Chen S.E."/>
            <person name="Zhou L.G."/>
            <person name="Ni X.B."/>
            <person name="Tian J.H."/>
            <person name="Sheng Y."/>
            <person name="Liu T."/>
            <person name="Pan Y.S."/>
            <person name="Xia L.Y."/>
            <person name="Li J."/>
            <person name="Zhao F."/>
            <person name="Cao W.C."/>
        </authorList>
    </citation>
    <scope>NUCLEOTIDE SEQUENCE [LARGE SCALE GENOMIC DNA]</scope>
    <source>
        <strain evidence="19">HaeL-2018</strain>
    </source>
</reference>
<dbReference type="GO" id="GO:0000184">
    <property type="term" value="P:nuclear-transcribed mRNA catabolic process, nonsense-mediated decay"/>
    <property type="evidence" value="ECO:0007669"/>
    <property type="project" value="InterPro"/>
</dbReference>
<comment type="cofactor">
    <cofactor evidence="2">
        <name>Mg(2+)</name>
        <dbReference type="ChEBI" id="CHEBI:18420"/>
    </cofactor>
</comment>
<dbReference type="PANTHER" id="PTHR23114">
    <property type="entry name" value="M7GPPPN-MRNA HYDROLASE"/>
    <property type="match status" value="1"/>
</dbReference>
<comment type="caution">
    <text evidence="19">The sequence shown here is derived from an EMBL/GenBank/DDBJ whole genome shotgun (WGS) entry which is preliminary data.</text>
</comment>
<evidence type="ECO:0000256" key="5">
    <source>
        <dbReference type="ARBA" id="ARBA00005279"/>
    </source>
</evidence>
<accession>A0A9J6GP45</accession>
<dbReference type="GO" id="GO:0003723">
    <property type="term" value="F:RNA binding"/>
    <property type="evidence" value="ECO:0007669"/>
    <property type="project" value="UniProtKB-KW"/>
</dbReference>
<evidence type="ECO:0000256" key="17">
    <source>
        <dbReference type="SAM" id="MobiDB-lite"/>
    </source>
</evidence>
<evidence type="ECO:0000256" key="13">
    <source>
        <dbReference type="ARBA" id="ARBA00047661"/>
    </source>
</evidence>
<protein>
    <recommendedName>
        <fullName evidence="15">m7GpppN-mRNA hydrolase</fullName>
    </recommendedName>
    <alternativeName>
        <fullName evidence="16">mRNA-decapping enzyme 2</fullName>
    </alternativeName>
</protein>
<evidence type="ECO:0000256" key="14">
    <source>
        <dbReference type="ARBA" id="ARBA00060003"/>
    </source>
</evidence>
<evidence type="ECO:0000256" key="8">
    <source>
        <dbReference type="ARBA" id="ARBA00022723"/>
    </source>
</evidence>
<proteinExistence type="inferred from homology"/>
<evidence type="ECO:0000256" key="16">
    <source>
        <dbReference type="ARBA" id="ARBA00078183"/>
    </source>
</evidence>
<feature type="domain" description="Nudix hydrolase" evidence="18">
    <location>
        <begin position="93"/>
        <end position="220"/>
    </location>
</feature>
<dbReference type="InterPro" id="IPR036189">
    <property type="entry name" value="DCP2_BoxA_sf"/>
</dbReference>
<dbReference type="AlphaFoldDB" id="A0A9J6GP45"/>
<sequence>MATRQPPPDILDDLCSRFIINIPAEERKDPIRLCFQVELAYWFYLDFYCPENPSYPQCTMKEFTQMVFQHVPFLRDHLANLDAIIESWKEYKMAVPTYGAILLDETLDYVLLVQSFWAKSTWGFPKGKVNEREEPHICAAREVLEETGYDIGSLLSKDQFLERQIHDHVMRLYIVTGVPRDTPFSPRTRKEIRGIEWFAIADLPSHKRDQAPRATLGMNANAFFMVMPFVKGIRKWIFNNRHRRLASSVPLPPPSITDAEKLQQKQQQYFASLCHNELADILRRKELPDGEAPPVRNGMNCSPRRRRNGAPPLSAPSWTKFKLDKEAIMACFSF</sequence>
<keyword evidence="7" id="KW-0597">Phosphoprotein</keyword>
<keyword evidence="20" id="KW-1185">Reference proteome</keyword>
<dbReference type="InterPro" id="IPR007722">
    <property type="entry name" value="DCP2_BoxA"/>
</dbReference>
<keyword evidence="10" id="KW-0694">RNA-binding</keyword>
<comment type="catalytic activity">
    <reaction evidence="13">
        <text>a 5'-end (N(7)-methyl 5'-triphosphoguanosine)-ribonucleoside in mRNA + H2O = N(7)-methyl-GDP + a 5'-end phospho-ribonucleoside in mRNA + 2 H(+)</text>
        <dbReference type="Rhea" id="RHEA:67484"/>
        <dbReference type="Rhea" id="RHEA-COMP:15692"/>
        <dbReference type="Rhea" id="RHEA-COMP:17167"/>
        <dbReference type="ChEBI" id="CHEBI:15377"/>
        <dbReference type="ChEBI" id="CHEBI:15378"/>
        <dbReference type="ChEBI" id="CHEBI:63714"/>
        <dbReference type="ChEBI" id="CHEBI:138282"/>
        <dbReference type="ChEBI" id="CHEBI:156461"/>
        <dbReference type="EC" id="3.6.1.62"/>
    </reaction>
    <physiologicalReaction direction="left-to-right" evidence="13">
        <dbReference type="Rhea" id="RHEA:67485"/>
    </physiologicalReaction>
</comment>
<dbReference type="Proteomes" id="UP000821853">
    <property type="component" value="Unassembled WGS sequence"/>
</dbReference>
<evidence type="ECO:0000313" key="20">
    <source>
        <dbReference type="Proteomes" id="UP000821853"/>
    </source>
</evidence>
<dbReference type="GO" id="GO:0140933">
    <property type="term" value="F:5'-(N(7)-methylguanosine 5'-triphospho)-[mRNA] hydrolase activity"/>
    <property type="evidence" value="ECO:0007669"/>
    <property type="project" value="UniProtKB-EC"/>
</dbReference>
<dbReference type="Gene3D" id="1.10.10.1050">
    <property type="entry name" value="Dcp2, box A domain"/>
    <property type="match status" value="1"/>
</dbReference>
<comment type="cofactor">
    <cofactor evidence="1">
        <name>Mn(2+)</name>
        <dbReference type="ChEBI" id="CHEBI:29035"/>
    </cofactor>
</comment>
<dbReference type="InterPro" id="IPR044099">
    <property type="entry name" value="Dcp2_NUDIX"/>
</dbReference>
<keyword evidence="12" id="KW-0539">Nucleus</keyword>
<dbReference type="FunFam" id="3.90.79.10:FF:000003">
    <property type="entry name" value="M7GpppN-mRNA hydrolase isoform 2"/>
    <property type="match status" value="1"/>
</dbReference>
<keyword evidence="11" id="KW-0464">Manganese</keyword>
<dbReference type="SUPFAM" id="SSF55811">
    <property type="entry name" value="Nudix"/>
    <property type="match status" value="1"/>
</dbReference>
<evidence type="ECO:0000256" key="15">
    <source>
        <dbReference type="ARBA" id="ARBA00068566"/>
    </source>
</evidence>
<dbReference type="OMA" id="PIRLCFQ"/>
<dbReference type="GO" id="GO:0000290">
    <property type="term" value="P:deadenylation-dependent decapping of nuclear-transcribed mRNA"/>
    <property type="evidence" value="ECO:0007669"/>
    <property type="project" value="InterPro"/>
</dbReference>
<dbReference type="PROSITE" id="PS51462">
    <property type="entry name" value="NUDIX"/>
    <property type="match status" value="1"/>
</dbReference>
<evidence type="ECO:0000256" key="6">
    <source>
        <dbReference type="ARBA" id="ARBA00022490"/>
    </source>
</evidence>
<dbReference type="EMBL" id="JABSTR010000008">
    <property type="protein sequence ID" value="KAH9377389.1"/>
    <property type="molecule type" value="Genomic_DNA"/>
</dbReference>
<evidence type="ECO:0000256" key="10">
    <source>
        <dbReference type="ARBA" id="ARBA00022884"/>
    </source>
</evidence>
<dbReference type="OrthoDB" id="18996at2759"/>
<dbReference type="SUPFAM" id="SSF140586">
    <property type="entry name" value="Dcp2 domain-like"/>
    <property type="match status" value="1"/>
</dbReference>
<dbReference type="GO" id="GO:0005634">
    <property type="term" value="C:nucleus"/>
    <property type="evidence" value="ECO:0007669"/>
    <property type="project" value="UniProtKB-SubCell"/>
</dbReference>
<dbReference type="InterPro" id="IPR000086">
    <property type="entry name" value="NUDIX_hydrolase_dom"/>
</dbReference>
<evidence type="ECO:0000256" key="4">
    <source>
        <dbReference type="ARBA" id="ARBA00004201"/>
    </source>
</evidence>
<evidence type="ECO:0000256" key="7">
    <source>
        <dbReference type="ARBA" id="ARBA00022553"/>
    </source>
</evidence>
<keyword evidence="9" id="KW-0378">Hydrolase</keyword>
<dbReference type="CDD" id="cd03672">
    <property type="entry name" value="NUDIX_Dcp2p_Nudt20"/>
    <property type="match status" value="1"/>
</dbReference>